<organism evidence="2 3">
    <name type="scientific">Passalora fulva</name>
    <name type="common">Tomato leaf mold</name>
    <name type="synonym">Cladosporium fulvum</name>
    <dbReference type="NCBI Taxonomy" id="5499"/>
    <lineage>
        <taxon>Eukaryota</taxon>
        <taxon>Fungi</taxon>
        <taxon>Dikarya</taxon>
        <taxon>Ascomycota</taxon>
        <taxon>Pezizomycotina</taxon>
        <taxon>Dothideomycetes</taxon>
        <taxon>Dothideomycetidae</taxon>
        <taxon>Mycosphaerellales</taxon>
        <taxon>Mycosphaerellaceae</taxon>
        <taxon>Fulvia</taxon>
    </lineage>
</organism>
<evidence type="ECO:0000313" key="2">
    <source>
        <dbReference type="EMBL" id="UJO16100.1"/>
    </source>
</evidence>
<reference evidence="2" key="2">
    <citation type="journal article" date="2022" name="Microb. Genom.">
        <title>A chromosome-scale genome assembly of the tomato pathogen Cladosporium fulvum reveals a compartmentalized genome architecture and the presence of a dispensable chromosome.</title>
        <authorList>
            <person name="Zaccaron A.Z."/>
            <person name="Chen L.H."/>
            <person name="Samaras A."/>
            <person name="Stergiopoulos I."/>
        </authorList>
    </citation>
    <scope>NUCLEOTIDE SEQUENCE</scope>
    <source>
        <strain evidence="2">Race5_Kim</strain>
    </source>
</reference>
<sequence length="445" mass="50552">MRDAITQRIQLRVCVALGALHHVRCLLDPDAEDVCIRFPIVTFEGEKRHSAELKKLNFGRVPSNIPNWLEGAHKIRVDIKCYEDEDVDLAVQIAHRLRWQFLNVRRFIVDVGEPYGQAFLDSCHAMSARWLPAATNVSKSVSRTYKDNWKINERTPPASLPWTSRYDYTQEVLTCLRSWHRLFLDPLFEARKPFIPEIRQRTAQLVKACCEDTTFEEYAAAHVAACRIRKCLRSSYGTKIPQILDEETFWRMCELRLLPEATLGHIRAVIGIGPYRSLDGAVREALRALIEAHGLVAVRLAYQVRNRFRSSLDPRNTGINARLVAMERRVTGIEPGSYVGPDILNHRPEEQDPRDASRATKIVQVPSETGATVRCPTPREMRALWSDGAAQSGFLSPQCNHGPPTTGSPLSKLRTRLRKFFKGLSPKRVLQRSVKGKQMARGVSV</sequence>
<dbReference type="AlphaFoldDB" id="A0A9Q8LEP2"/>
<feature type="region of interest" description="Disordered" evidence="1">
    <location>
        <begin position="337"/>
        <end position="358"/>
    </location>
</feature>
<name>A0A9Q8LEP2_PASFU</name>
<feature type="compositionally biased region" description="Basic and acidic residues" evidence="1">
    <location>
        <begin position="344"/>
        <end position="358"/>
    </location>
</feature>
<gene>
    <name evidence="2" type="ORF">CLAFUR5_05375</name>
</gene>
<protein>
    <submittedName>
        <fullName evidence="2">Uncharacterized protein</fullName>
    </submittedName>
</protein>
<keyword evidence="3" id="KW-1185">Reference proteome</keyword>
<dbReference type="RefSeq" id="XP_047760466.1">
    <property type="nucleotide sequence ID" value="XM_047904523.1"/>
</dbReference>
<proteinExistence type="predicted"/>
<dbReference type="Proteomes" id="UP000756132">
    <property type="component" value="Chromosome 4"/>
</dbReference>
<evidence type="ECO:0000256" key="1">
    <source>
        <dbReference type="SAM" id="MobiDB-lite"/>
    </source>
</evidence>
<accession>A0A9Q8LEP2</accession>
<dbReference type="EMBL" id="CP090166">
    <property type="protein sequence ID" value="UJO16100.1"/>
    <property type="molecule type" value="Genomic_DNA"/>
</dbReference>
<reference evidence="2" key="1">
    <citation type="submission" date="2021-12" db="EMBL/GenBank/DDBJ databases">
        <authorList>
            <person name="Zaccaron A."/>
            <person name="Stergiopoulos I."/>
        </authorList>
    </citation>
    <scope>NUCLEOTIDE SEQUENCE</scope>
    <source>
        <strain evidence="2">Race5_Kim</strain>
    </source>
</reference>
<dbReference type="GeneID" id="71985253"/>
<evidence type="ECO:0000313" key="3">
    <source>
        <dbReference type="Proteomes" id="UP000756132"/>
    </source>
</evidence>
<dbReference type="KEGG" id="ffu:CLAFUR5_05375"/>